<dbReference type="SUPFAM" id="SSF52266">
    <property type="entry name" value="SGNH hydrolase"/>
    <property type="match status" value="1"/>
</dbReference>
<feature type="transmembrane region" description="Helical" evidence="2">
    <location>
        <begin position="6"/>
        <end position="24"/>
    </location>
</feature>
<dbReference type="PANTHER" id="PTHR30383:SF27">
    <property type="entry name" value="SPORE GERMINATION LIPASE LIPC"/>
    <property type="match status" value="1"/>
</dbReference>
<keyword evidence="2" id="KW-0472">Membrane</keyword>
<feature type="region of interest" description="Disordered" evidence="1">
    <location>
        <begin position="43"/>
        <end position="70"/>
    </location>
</feature>
<keyword evidence="5" id="KW-1185">Reference proteome</keyword>
<dbReference type="Pfam" id="PF13472">
    <property type="entry name" value="Lipase_GDSL_2"/>
    <property type="match status" value="1"/>
</dbReference>
<dbReference type="GO" id="GO:0004622">
    <property type="term" value="F:phosphatidylcholine lysophospholipase activity"/>
    <property type="evidence" value="ECO:0007669"/>
    <property type="project" value="TreeGrafter"/>
</dbReference>
<evidence type="ECO:0000256" key="2">
    <source>
        <dbReference type="SAM" id="Phobius"/>
    </source>
</evidence>
<evidence type="ECO:0000259" key="3">
    <source>
        <dbReference type="Pfam" id="PF13472"/>
    </source>
</evidence>
<dbReference type="EMBL" id="JAGSOT010000032">
    <property type="protein sequence ID" value="MBR7796686.1"/>
    <property type="molecule type" value="Genomic_DNA"/>
</dbReference>
<dbReference type="CDD" id="cd04506">
    <property type="entry name" value="SGNH_hydrolase_YpmR_like"/>
    <property type="match status" value="1"/>
</dbReference>
<evidence type="ECO:0000313" key="5">
    <source>
        <dbReference type="Proteomes" id="UP000675284"/>
    </source>
</evidence>
<dbReference type="AlphaFoldDB" id="A0A941DVW3"/>
<dbReference type="RefSeq" id="WP_026682610.1">
    <property type="nucleotide sequence ID" value="NZ_BAAACY010000070.1"/>
</dbReference>
<comment type="caution">
    <text evidence="4">The sequence shown here is derived from an EMBL/GenBank/DDBJ whole genome shotgun (WGS) entry which is preliminary data.</text>
</comment>
<evidence type="ECO:0000256" key="1">
    <source>
        <dbReference type="SAM" id="MobiDB-lite"/>
    </source>
</evidence>
<evidence type="ECO:0000313" key="4">
    <source>
        <dbReference type="EMBL" id="MBR7796686.1"/>
    </source>
</evidence>
<dbReference type="InterPro" id="IPR036514">
    <property type="entry name" value="SGNH_hydro_sf"/>
</dbReference>
<reference evidence="4" key="1">
    <citation type="submission" date="2021-04" db="EMBL/GenBank/DDBJ databases">
        <title>Isolation and polyphasic classification of algal microorganism.</title>
        <authorList>
            <person name="Wang S."/>
        </authorList>
    </citation>
    <scope>NUCLEOTIDE SEQUENCE</scope>
    <source>
        <strain evidence="4">720a</strain>
    </source>
</reference>
<gene>
    <name evidence="4" type="ORF">KCX74_11615</name>
</gene>
<protein>
    <submittedName>
        <fullName evidence="4">SGNH/GDSL hydrolase family protein</fullName>
    </submittedName>
</protein>
<dbReference type="InterPro" id="IPR051532">
    <property type="entry name" value="Ester_Hydrolysis_Enzymes"/>
</dbReference>
<dbReference type="InterPro" id="IPR013830">
    <property type="entry name" value="SGNH_hydro"/>
</dbReference>
<sequence length="299" mass="34289">MKKNYYYFGAIFVMLLGISLIFFLTHQPDPKLNDVIISEKDSKTNGDQQKEATKTDQDEKQDDQTEEKPFSEMVVSAVEQTIQFFSNKTHVTAIGDSLTQGVGDSTAQGGYVGILERAINKDKKVVTFDNLGVRGNRSDQLLKRLDKPEVVSSIKRSDIVLITIGANDIMQVLKQNITNLKMEDFTKERAQYQERLHHIFSKIETINPKTKIYLLGFYNPFQKYFKDIKELGIIVENWNNTGKEIAASKKNVSFIPTKDLFDNTDENLFAEDNFHPNHLGYKRMAQRVLDFLTNEDERG</sequence>
<dbReference type="Proteomes" id="UP000675284">
    <property type="component" value="Unassembled WGS sequence"/>
</dbReference>
<proteinExistence type="predicted"/>
<keyword evidence="4" id="KW-0378">Hydrolase</keyword>
<accession>A0A941DVW3</accession>
<organism evidence="4 5">
    <name type="scientific">Virgibacillus salarius</name>
    <dbReference type="NCBI Taxonomy" id="447199"/>
    <lineage>
        <taxon>Bacteria</taxon>
        <taxon>Bacillati</taxon>
        <taxon>Bacillota</taxon>
        <taxon>Bacilli</taxon>
        <taxon>Bacillales</taxon>
        <taxon>Bacillaceae</taxon>
        <taxon>Virgibacillus</taxon>
    </lineage>
</organism>
<name>A0A941DVW3_9BACI</name>
<keyword evidence="2" id="KW-0812">Transmembrane</keyword>
<feature type="domain" description="SGNH hydrolase-type esterase" evidence="3">
    <location>
        <begin position="93"/>
        <end position="283"/>
    </location>
</feature>
<dbReference type="Gene3D" id="3.40.50.1110">
    <property type="entry name" value="SGNH hydrolase"/>
    <property type="match status" value="1"/>
</dbReference>
<keyword evidence="2" id="KW-1133">Transmembrane helix</keyword>
<dbReference type="PANTHER" id="PTHR30383">
    <property type="entry name" value="THIOESTERASE 1/PROTEASE 1/LYSOPHOSPHOLIPASE L1"/>
    <property type="match status" value="1"/>
</dbReference>